<feature type="region of interest" description="Disordered" evidence="1">
    <location>
        <begin position="116"/>
        <end position="137"/>
    </location>
</feature>
<dbReference type="Proteomes" id="UP000604765">
    <property type="component" value="Unassembled WGS sequence"/>
</dbReference>
<feature type="chain" id="PRO_5046103245" description="D-alanyl-D-alanine carboxypeptidase" evidence="2">
    <location>
        <begin position="30"/>
        <end position="291"/>
    </location>
</feature>
<protein>
    <recommendedName>
        <fullName evidence="5">D-alanyl-D-alanine carboxypeptidase</fullName>
    </recommendedName>
</protein>
<dbReference type="PROSITE" id="PS51257">
    <property type="entry name" value="PROKAR_LIPOPROTEIN"/>
    <property type="match status" value="1"/>
</dbReference>
<evidence type="ECO:0000313" key="3">
    <source>
        <dbReference type="EMBL" id="GHP13597.1"/>
    </source>
</evidence>
<accession>A0ABQ3VXF3</accession>
<feature type="signal peptide" evidence="2">
    <location>
        <begin position="1"/>
        <end position="29"/>
    </location>
</feature>
<name>A0ABQ3VXF3_9LACO</name>
<sequence length="291" mass="32484">MNKSLYILATTLGFLGCAVGLSTSQPAHARGVYHVIKSKTVSNVAYHWNNTSQKAYLWNANLTKRLHHLTNYPNTTWYATKAFKMTNGQKTGLFYYVRNGADTVKGYVWQGYLSKDNSSSTKEGDNNANVTKGNPGGIPFATKDELIDLSEIDEDDDDYYDSAVTSYQDAPVMKQFEGTTRNTKLDDAAAGQLGHDFDSVTRKEWGDKLNQMTYIKNSVAPTAQQSRQLALGQLKFSTFVRADLKKQHINLAKFQGWQIGMTSQPIYSQTPDHNYSKMGDYTIALLAPANQ</sequence>
<proteinExistence type="predicted"/>
<evidence type="ECO:0000256" key="1">
    <source>
        <dbReference type="SAM" id="MobiDB-lite"/>
    </source>
</evidence>
<comment type="caution">
    <text evidence="3">The sequence shown here is derived from an EMBL/GenBank/DDBJ whole genome shotgun (WGS) entry which is preliminary data.</text>
</comment>
<feature type="compositionally biased region" description="Polar residues" evidence="1">
    <location>
        <begin position="116"/>
        <end position="132"/>
    </location>
</feature>
<keyword evidence="2" id="KW-0732">Signal</keyword>
<keyword evidence="4" id="KW-1185">Reference proteome</keyword>
<evidence type="ECO:0000313" key="4">
    <source>
        <dbReference type="Proteomes" id="UP000604765"/>
    </source>
</evidence>
<evidence type="ECO:0008006" key="5">
    <source>
        <dbReference type="Google" id="ProtNLM"/>
    </source>
</evidence>
<gene>
    <name evidence="3" type="ORF">YK48G_10220</name>
</gene>
<dbReference type="RefSeq" id="WP_203629633.1">
    <property type="nucleotide sequence ID" value="NZ_BNJR01000010.1"/>
</dbReference>
<reference evidence="3 4" key="1">
    <citation type="journal article" date="2021" name="Int. J. Syst. Evol. Microbiol.">
        <title>Lentilactobacillus fungorum sp. nov., isolated from spent mushroom substrates.</title>
        <authorList>
            <person name="Tohno M."/>
            <person name="Tanizawa Y."/>
            <person name="Kojima Y."/>
            <person name="Sakamoto M."/>
            <person name="Ohkuma M."/>
            <person name="Kobayashi H."/>
        </authorList>
    </citation>
    <scope>NUCLEOTIDE SEQUENCE [LARGE SCALE GENOMIC DNA]</scope>
    <source>
        <strain evidence="3 4">YK48G</strain>
    </source>
</reference>
<evidence type="ECO:0000256" key="2">
    <source>
        <dbReference type="SAM" id="SignalP"/>
    </source>
</evidence>
<organism evidence="3 4">
    <name type="scientific">Lentilactobacillus fungorum</name>
    <dbReference type="NCBI Taxonomy" id="2201250"/>
    <lineage>
        <taxon>Bacteria</taxon>
        <taxon>Bacillati</taxon>
        <taxon>Bacillota</taxon>
        <taxon>Bacilli</taxon>
        <taxon>Lactobacillales</taxon>
        <taxon>Lactobacillaceae</taxon>
        <taxon>Lentilactobacillus</taxon>
    </lineage>
</organism>
<dbReference type="EMBL" id="BNJR01000010">
    <property type="protein sequence ID" value="GHP13597.1"/>
    <property type="molecule type" value="Genomic_DNA"/>
</dbReference>